<dbReference type="InterPro" id="IPR027806">
    <property type="entry name" value="HARBI1_dom"/>
</dbReference>
<dbReference type="EMBL" id="RQTK01000872">
    <property type="protein sequence ID" value="RUS74045.1"/>
    <property type="molecule type" value="Genomic_DNA"/>
</dbReference>
<dbReference type="GO" id="GO:0016787">
    <property type="term" value="F:hydrolase activity"/>
    <property type="evidence" value="ECO:0007669"/>
    <property type="project" value="UniProtKB-KW"/>
</dbReference>
<dbReference type="Proteomes" id="UP000271974">
    <property type="component" value="Unassembled WGS sequence"/>
</dbReference>
<evidence type="ECO:0000256" key="6">
    <source>
        <dbReference type="ARBA" id="ARBA00022801"/>
    </source>
</evidence>
<comment type="caution">
    <text evidence="9">The sequence shown here is derived from an EMBL/GenBank/DDBJ whole genome shotgun (WGS) entry which is preliminary data.</text>
</comment>
<evidence type="ECO:0000259" key="8">
    <source>
        <dbReference type="Pfam" id="PF13359"/>
    </source>
</evidence>
<accession>A0A3S1B7P0</accession>
<dbReference type="GO" id="GO:0005634">
    <property type="term" value="C:nucleus"/>
    <property type="evidence" value="ECO:0007669"/>
    <property type="project" value="UniProtKB-SubCell"/>
</dbReference>
<evidence type="ECO:0000313" key="10">
    <source>
        <dbReference type="Proteomes" id="UP000271974"/>
    </source>
</evidence>
<feature type="domain" description="DDE Tnp4" evidence="8">
    <location>
        <begin position="117"/>
        <end position="268"/>
    </location>
</feature>
<reference evidence="9 10" key="1">
    <citation type="submission" date="2019-01" db="EMBL/GenBank/DDBJ databases">
        <title>A draft genome assembly of the solar-powered sea slug Elysia chlorotica.</title>
        <authorList>
            <person name="Cai H."/>
            <person name="Li Q."/>
            <person name="Fang X."/>
            <person name="Li J."/>
            <person name="Curtis N.E."/>
            <person name="Altenburger A."/>
            <person name="Shibata T."/>
            <person name="Feng M."/>
            <person name="Maeda T."/>
            <person name="Schwartz J.A."/>
            <person name="Shigenobu S."/>
            <person name="Lundholm N."/>
            <person name="Nishiyama T."/>
            <person name="Yang H."/>
            <person name="Hasebe M."/>
            <person name="Li S."/>
            <person name="Pierce S.K."/>
            <person name="Wang J."/>
        </authorList>
    </citation>
    <scope>NUCLEOTIDE SEQUENCE [LARGE SCALE GENOMIC DNA]</scope>
    <source>
        <strain evidence="9">EC2010</strain>
        <tissue evidence="9">Whole organism of an adult</tissue>
    </source>
</reference>
<comment type="subcellular location">
    <subcellularLocation>
        <location evidence="2">Nucleus</location>
    </subcellularLocation>
</comment>
<dbReference type="GO" id="GO:0004518">
    <property type="term" value="F:nuclease activity"/>
    <property type="evidence" value="ECO:0007669"/>
    <property type="project" value="UniProtKB-KW"/>
</dbReference>
<dbReference type="Pfam" id="PF13359">
    <property type="entry name" value="DDE_Tnp_4"/>
    <property type="match status" value="1"/>
</dbReference>
<keyword evidence="4" id="KW-0540">Nuclease</keyword>
<evidence type="ECO:0000256" key="3">
    <source>
        <dbReference type="ARBA" id="ARBA00006958"/>
    </source>
</evidence>
<comment type="cofactor">
    <cofactor evidence="1">
        <name>a divalent metal cation</name>
        <dbReference type="ChEBI" id="CHEBI:60240"/>
    </cofactor>
</comment>
<evidence type="ECO:0000256" key="7">
    <source>
        <dbReference type="ARBA" id="ARBA00023242"/>
    </source>
</evidence>
<evidence type="ECO:0000256" key="1">
    <source>
        <dbReference type="ARBA" id="ARBA00001968"/>
    </source>
</evidence>
<protein>
    <recommendedName>
        <fullName evidence="8">DDE Tnp4 domain-containing protein</fullName>
    </recommendedName>
</protein>
<dbReference type="AlphaFoldDB" id="A0A3S1B7P0"/>
<sequence>MYLLSQGLYWSTCALHRSPVLVTLAPQYKACQLGRLMTNVDVKTWARIHVKSYAQKPDDGIGEFIGVSQPTVSRTVRRVTKAFVAIADIHLPSQRKADTNKEQFYRAGGMPNIIGCVDGTHVRIQAPHGDHAQEFLNRKNFFSINVQIVCGPNLEIMNCVAKWASSVHDARILRESQLFAAFEGNNKPLQGIFLADSGYMLRDWLLTPLTNPATDRERRYNAAHCSTRSAVERSIGVLKRRWHCLHVELRMEPEAACEIIFACVFLHNCAIKFGVGVPEDEDEPLDEAPDNGAEPVNHLQVTERMRSMIGRAARQDLINNFFA</sequence>
<dbReference type="PANTHER" id="PTHR22930">
    <property type="match status" value="1"/>
</dbReference>
<dbReference type="OrthoDB" id="6148875at2759"/>
<dbReference type="PANTHER" id="PTHR22930:SF286">
    <property type="entry name" value="NUCLEASE HARBI1"/>
    <property type="match status" value="1"/>
</dbReference>
<keyword evidence="7" id="KW-0539">Nucleus</keyword>
<dbReference type="GO" id="GO:0046872">
    <property type="term" value="F:metal ion binding"/>
    <property type="evidence" value="ECO:0007669"/>
    <property type="project" value="UniProtKB-KW"/>
</dbReference>
<organism evidence="9 10">
    <name type="scientific">Elysia chlorotica</name>
    <name type="common">Eastern emerald elysia</name>
    <name type="synonym">Sea slug</name>
    <dbReference type="NCBI Taxonomy" id="188477"/>
    <lineage>
        <taxon>Eukaryota</taxon>
        <taxon>Metazoa</taxon>
        <taxon>Spiralia</taxon>
        <taxon>Lophotrochozoa</taxon>
        <taxon>Mollusca</taxon>
        <taxon>Gastropoda</taxon>
        <taxon>Heterobranchia</taxon>
        <taxon>Euthyneura</taxon>
        <taxon>Panpulmonata</taxon>
        <taxon>Sacoglossa</taxon>
        <taxon>Placobranchoidea</taxon>
        <taxon>Plakobranchidae</taxon>
        <taxon>Elysia</taxon>
    </lineage>
</organism>
<name>A0A3S1B7P0_ELYCH</name>
<evidence type="ECO:0000256" key="4">
    <source>
        <dbReference type="ARBA" id="ARBA00022722"/>
    </source>
</evidence>
<keyword evidence="10" id="KW-1185">Reference proteome</keyword>
<keyword evidence="5" id="KW-0479">Metal-binding</keyword>
<proteinExistence type="inferred from homology"/>
<keyword evidence="6" id="KW-0378">Hydrolase</keyword>
<evidence type="ECO:0000256" key="2">
    <source>
        <dbReference type="ARBA" id="ARBA00004123"/>
    </source>
</evidence>
<evidence type="ECO:0000256" key="5">
    <source>
        <dbReference type="ARBA" id="ARBA00022723"/>
    </source>
</evidence>
<dbReference type="STRING" id="188477.A0A3S1B7P0"/>
<comment type="similarity">
    <text evidence="3">Belongs to the HARBI1 family.</text>
</comment>
<dbReference type="InterPro" id="IPR045249">
    <property type="entry name" value="HARBI1-like"/>
</dbReference>
<gene>
    <name evidence="9" type="ORF">EGW08_018194</name>
</gene>
<evidence type="ECO:0000313" key="9">
    <source>
        <dbReference type="EMBL" id="RUS74045.1"/>
    </source>
</evidence>